<evidence type="ECO:0000313" key="4">
    <source>
        <dbReference type="EMBL" id="OGD67065.1"/>
    </source>
</evidence>
<name>A0A1F5EI62_9BACT</name>
<evidence type="ECO:0000256" key="1">
    <source>
        <dbReference type="ARBA" id="ARBA00022553"/>
    </source>
</evidence>
<dbReference type="SMART" id="SM00448">
    <property type="entry name" value="REC"/>
    <property type="match status" value="1"/>
</dbReference>
<evidence type="ECO:0000259" key="3">
    <source>
        <dbReference type="PROSITE" id="PS50110"/>
    </source>
</evidence>
<dbReference type="InterPro" id="IPR011006">
    <property type="entry name" value="CheY-like_superfamily"/>
</dbReference>
<dbReference type="PROSITE" id="PS50110">
    <property type="entry name" value="RESPONSE_REGULATORY"/>
    <property type="match status" value="1"/>
</dbReference>
<dbReference type="Gene3D" id="3.40.50.2300">
    <property type="match status" value="1"/>
</dbReference>
<dbReference type="PANTHER" id="PTHR44591">
    <property type="entry name" value="STRESS RESPONSE REGULATOR PROTEIN 1"/>
    <property type="match status" value="1"/>
</dbReference>
<comment type="caution">
    <text evidence="4">The sequence shown here is derived from an EMBL/GenBank/DDBJ whole genome shotgun (WGS) entry which is preliminary data.</text>
</comment>
<organism evidence="4 5">
    <name type="scientific">Candidatus Campbellbacteria bacterium RIFOXYC2_FULL_35_25</name>
    <dbReference type="NCBI Taxonomy" id="1797582"/>
    <lineage>
        <taxon>Bacteria</taxon>
        <taxon>Candidatus Campbelliibacteriota</taxon>
    </lineage>
</organism>
<evidence type="ECO:0000256" key="2">
    <source>
        <dbReference type="PROSITE-ProRule" id="PRU00169"/>
    </source>
</evidence>
<dbReference type="Proteomes" id="UP000179003">
    <property type="component" value="Unassembled WGS sequence"/>
</dbReference>
<dbReference type="SUPFAM" id="SSF52172">
    <property type="entry name" value="CheY-like"/>
    <property type="match status" value="1"/>
</dbReference>
<dbReference type="AlphaFoldDB" id="A0A1F5EI62"/>
<dbReference type="PANTHER" id="PTHR44591:SF3">
    <property type="entry name" value="RESPONSE REGULATORY DOMAIN-CONTAINING PROTEIN"/>
    <property type="match status" value="1"/>
</dbReference>
<gene>
    <name evidence="4" type="ORF">A2442_00365</name>
</gene>
<feature type="modified residue" description="4-aspartylphosphate" evidence="2">
    <location>
        <position position="52"/>
    </location>
</feature>
<reference evidence="4 5" key="1">
    <citation type="journal article" date="2016" name="Nat. Commun.">
        <title>Thousands of microbial genomes shed light on interconnected biogeochemical processes in an aquifer system.</title>
        <authorList>
            <person name="Anantharaman K."/>
            <person name="Brown C.T."/>
            <person name="Hug L.A."/>
            <person name="Sharon I."/>
            <person name="Castelle C.J."/>
            <person name="Probst A.J."/>
            <person name="Thomas B.C."/>
            <person name="Singh A."/>
            <person name="Wilkins M.J."/>
            <person name="Karaoz U."/>
            <person name="Brodie E.L."/>
            <person name="Williams K.H."/>
            <person name="Hubbard S.S."/>
            <person name="Banfield J.F."/>
        </authorList>
    </citation>
    <scope>NUCLEOTIDE SEQUENCE [LARGE SCALE GENOMIC DNA]</scope>
</reference>
<proteinExistence type="predicted"/>
<dbReference type="InterPro" id="IPR001789">
    <property type="entry name" value="Sig_transdc_resp-reg_receiver"/>
</dbReference>
<feature type="domain" description="Response regulatory" evidence="3">
    <location>
        <begin position="3"/>
        <end position="123"/>
    </location>
</feature>
<dbReference type="STRING" id="1797582.A2442_00365"/>
<dbReference type="EMBL" id="MFAE01000009">
    <property type="protein sequence ID" value="OGD67065.1"/>
    <property type="molecule type" value="Genomic_DNA"/>
</dbReference>
<dbReference type="Pfam" id="PF00072">
    <property type="entry name" value="Response_reg"/>
    <property type="match status" value="1"/>
</dbReference>
<evidence type="ECO:0000313" key="5">
    <source>
        <dbReference type="Proteomes" id="UP000179003"/>
    </source>
</evidence>
<dbReference type="InterPro" id="IPR050595">
    <property type="entry name" value="Bact_response_regulator"/>
</dbReference>
<protein>
    <recommendedName>
        <fullName evidence="3">Response regulatory domain-containing protein</fullName>
    </recommendedName>
</protein>
<keyword evidence="1 2" id="KW-0597">Phosphoprotein</keyword>
<sequence>MKKILIIDDSETFVKILSDYLPEDRYMVLSAENGKVGLQKIKEEKPDLIILDMLMPEMGGWDFLQEINKEDGESRTPILIASQTSEMDKVSKEIELSVQAGVKGYIVKADESLESILRKIDKTFEEEEKGE</sequence>
<accession>A0A1F5EI62</accession>
<dbReference type="GO" id="GO:0000160">
    <property type="term" value="P:phosphorelay signal transduction system"/>
    <property type="evidence" value="ECO:0007669"/>
    <property type="project" value="InterPro"/>
</dbReference>